<dbReference type="RefSeq" id="WP_253750268.1">
    <property type="nucleotide sequence ID" value="NZ_JAMZDZ010000001.1"/>
</dbReference>
<accession>A0ABV8LWW5</accession>
<keyword evidence="1" id="KW-0812">Transmembrane</keyword>
<evidence type="ECO:0000256" key="1">
    <source>
        <dbReference type="SAM" id="Phobius"/>
    </source>
</evidence>
<proteinExistence type="predicted"/>
<evidence type="ECO:0000313" key="3">
    <source>
        <dbReference type="Proteomes" id="UP001595816"/>
    </source>
</evidence>
<name>A0ABV8LWW5_9ACTN</name>
<organism evidence="2 3">
    <name type="scientific">Hamadaea flava</name>
    <dbReference type="NCBI Taxonomy" id="1742688"/>
    <lineage>
        <taxon>Bacteria</taxon>
        <taxon>Bacillati</taxon>
        <taxon>Actinomycetota</taxon>
        <taxon>Actinomycetes</taxon>
        <taxon>Micromonosporales</taxon>
        <taxon>Micromonosporaceae</taxon>
        <taxon>Hamadaea</taxon>
    </lineage>
</organism>
<sequence length="73" mass="7718">MGEIGTLAILVGGFGVTLAGFAWFAAYVRRRGLGGGVLGPVDEIYRPTAHHVRFEIQAEAERGQPSPEAAPPQ</sequence>
<keyword evidence="1" id="KW-0472">Membrane</keyword>
<keyword evidence="1" id="KW-1133">Transmembrane helix</keyword>
<keyword evidence="3" id="KW-1185">Reference proteome</keyword>
<evidence type="ECO:0000313" key="2">
    <source>
        <dbReference type="EMBL" id="MFC4135547.1"/>
    </source>
</evidence>
<dbReference type="Proteomes" id="UP001595816">
    <property type="component" value="Unassembled WGS sequence"/>
</dbReference>
<dbReference type="EMBL" id="JBHSAY010000023">
    <property type="protein sequence ID" value="MFC4135547.1"/>
    <property type="molecule type" value="Genomic_DNA"/>
</dbReference>
<protein>
    <recommendedName>
        <fullName evidence="4">Secreted protein</fullName>
    </recommendedName>
</protein>
<comment type="caution">
    <text evidence="2">The sequence shown here is derived from an EMBL/GenBank/DDBJ whole genome shotgun (WGS) entry which is preliminary data.</text>
</comment>
<feature type="transmembrane region" description="Helical" evidence="1">
    <location>
        <begin position="6"/>
        <end position="28"/>
    </location>
</feature>
<reference evidence="3" key="1">
    <citation type="journal article" date="2019" name="Int. J. Syst. Evol. Microbiol.">
        <title>The Global Catalogue of Microorganisms (GCM) 10K type strain sequencing project: providing services to taxonomists for standard genome sequencing and annotation.</title>
        <authorList>
            <consortium name="The Broad Institute Genomics Platform"/>
            <consortium name="The Broad Institute Genome Sequencing Center for Infectious Disease"/>
            <person name="Wu L."/>
            <person name="Ma J."/>
        </authorList>
    </citation>
    <scope>NUCLEOTIDE SEQUENCE [LARGE SCALE GENOMIC DNA]</scope>
    <source>
        <strain evidence="3">CGMCC 4.7289</strain>
    </source>
</reference>
<evidence type="ECO:0008006" key="4">
    <source>
        <dbReference type="Google" id="ProtNLM"/>
    </source>
</evidence>
<gene>
    <name evidence="2" type="ORF">ACFOZ4_33450</name>
</gene>